<evidence type="ECO:0000256" key="2">
    <source>
        <dbReference type="ARBA" id="ARBA00022448"/>
    </source>
</evidence>
<dbReference type="Pfam" id="PF02378">
    <property type="entry name" value="PTS_EIIC"/>
    <property type="match status" value="1"/>
</dbReference>
<keyword evidence="8 11" id="KW-0812">Transmembrane</keyword>
<feature type="domain" description="PTS EIIA type-2" evidence="12">
    <location>
        <begin position="5"/>
        <end position="149"/>
    </location>
</feature>
<feature type="transmembrane region" description="Helical" evidence="11">
    <location>
        <begin position="622"/>
        <end position="642"/>
    </location>
</feature>
<dbReference type="PANTHER" id="PTHR30505">
    <property type="entry name" value="FRUCTOSE-LIKE PERMEASE"/>
    <property type="match status" value="1"/>
</dbReference>
<evidence type="ECO:0000256" key="3">
    <source>
        <dbReference type="ARBA" id="ARBA00022475"/>
    </source>
</evidence>
<keyword evidence="9 11" id="KW-1133">Transmembrane helix</keyword>
<dbReference type="PANTHER" id="PTHR30505:SF28">
    <property type="entry name" value="PTS SYSTEM 2-O-ALPHA-MANNOSYL-D-GLYCERATE-SPECIFIC EIIABC COMPONENT"/>
    <property type="match status" value="1"/>
</dbReference>
<dbReference type="Gene3D" id="3.40.930.10">
    <property type="entry name" value="Mannitol-specific EII, Chain A"/>
    <property type="match status" value="1"/>
</dbReference>
<dbReference type="InterPro" id="IPR013011">
    <property type="entry name" value="PTS_EIIB_2"/>
</dbReference>
<keyword evidence="2" id="KW-0813">Transport</keyword>
<accession>A0ABS3HS76</accession>
<evidence type="ECO:0000256" key="9">
    <source>
        <dbReference type="ARBA" id="ARBA00022989"/>
    </source>
</evidence>
<dbReference type="RefSeq" id="WP_206965740.1">
    <property type="nucleotide sequence ID" value="NZ_JAFLVX010000015.1"/>
</dbReference>
<keyword evidence="10 11" id="KW-0472">Membrane</keyword>
<name>A0ABS3HS76_9ENTE</name>
<evidence type="ECO:0000259" key="14">
    <source>
        <dbReference type="PROSITE" id="PS51104"/>
    </source>
</evidence>
<evidence type="ECO:0000256" key="11">
    <source>
        <dbReference type="SAM" id="Phobius"/>
    </source>
</evidence>
<keyword evidence="16" id="KW-1185">Reference proteome</keyword>
<feature type="transmembrane region" description="Helical" evidence="11">
    <location>
        <begin position="479"/>
        <end position="499"/>
    </location>
</feature>
<keyword evidence="6" id="KW-0808">Transferase</keyword>
<keyword evidence="4" id="KW-0597">Phosphoprotein</keyword>
<dbReference type="SUPFAM" id="SSF55804">
    <property type="entry name" value="Phoshotransferase/anion transport protein"/>
    <property type="match status" value="1"/>
</dbReference>
<dbReference type="InterPro" id="IPR002178">
    <property type="entry name" value="PTS_EIIA_type-2_dom"/>
</dbReference>
<dbReference type="Gene3D" id="3.40.50.2300">
    <property type="match status" value="1"/>
</dbReference>
<dbReference type="PROSITE" id="PS00372">
    <property type="entry name" value="PTS_EIIA_TYPE_2_HIS"/>
    <property type="match status" value="1"/>
</dbReference>
<evidence type="ECO:0000256" key="5">
    <source>
        <dbReference type="ARBA" id="ARBA00022597"/>
    </source>
</evidence>
<dbReference type="NCBIfam" id="TIGR00848">
    <property type="entry name" value="fruA"/>
    <property type="match status" value="1"/>
</dbReference>
<dbReference type="CDD" id="cd00211">
    <property type="entry name" value="PTS_IIA_fru"/>
    <property type="match status" value="1"/>
</dbReference>
<dbReference type="InterPro" id="IPR016152">
    <property type="entry name" value="PTrfase/Anion_transptr"/>
</dbReference>
<proteinExistence type="predicted"/>
<dbReference type="InterPro" id="IPR003352">
    <property type="entry name" value="PTS_EIIC"/>
</dbReference>
<feature type="transmembrane region" description="Helical" evidence="11">
    <location>
        <begin position="377"/>
        <end position="397"/>
    </location>
</feature>
<dbReference type="PROSITE" id="PS51104">
    <property type="entry name" value="PTS_EIIC_TYPE_2"/>
    <property type="match status" value="1"/>
</dbReference>
<feature type="transmembrane region" description="Helical" evidence="11">
    <location>
        <begin position="345"/>
        <end position="365"/>
    </location>
</feature>
<evidence type="ECO:0000259" key="13">
    <source>
        <dbReference type="PROSITE" id="PS51099"/>
    </source>
</evidence>
<comment type="caution">
    <text evidence="15">The sequence shown here is derived from an EMBL/GenBank/DDBJ whole genome shotgun (WGS) entry which is preliminary data.</text>
</comment>
<dbReference type="InterPro" id="IPR004715">
    <property type="entry name" value="PTS_IIA_fruc"/>
</dbReference>
<dbReference type="Proteomes" id="UP000664857">
    <property type="component" value="Unassembled WGS sequence"/>
</dbReference>
<dbReference type="CDD" id="cd05569">
    <property type="entry name" value="PTS_IIB_fructose"/>
    <property type="match status" value="1"/>
</dbReference>
<organism evidence="15 16">
    <name type="scientific">Candidatus Vagococcus giribetii</name>
    <dbReference type="NCBI Taxonomy" id="2230876"/>
    <lineage>
        <taxon>Bacteria</taxon>
        <taxon>Bacillati</taxon>
        <taxon>Bacillota</taxon>
        <taxon>Bacilli</taxon>
        <taxon>Lactobacillales</taxon>
        <taxon>Enterococcaceae</taxon>
        <taxon>Vagococcus</taxon>
    </lineage>
</organism>
<evidence type="ECO:0000256" key="7">
    <source>
        <dbReference type="ARBA" id="ARBA00022683"/>
    </source>
</evidence>
<feature type="domain" description="PTS EIIB type-2" evidence="13">
    <location>
        <begin position="174"/>
        <end position="269"/>
    </location>
</feature>
<dbReference type="NCBIfam" id="TIGR01427">
    <property type="entry name" value="PTS_IIC_fructo"/>
    <property type="match status" value="1"/>
</dbReference>
<feature type="transmembrane region" description="Helical" evidence="11">
    <location>
        <begin position="438"/>
        <end position="459"/>
    </location>
</feature>
<evidence type="ECO:0000256" key="1">
    <source>
        <dbReference type="ARBA" id="ARBA00004429"/>
    </source>
</evidence>
<evidence type="ECO:0000256" key="8">
    <source>
        <dbReference type="ARBA" id="ARBA00022692"/>
    </source>
</evidence>
<comment type="subcellular location">
    <subcellularLocation>
        <location evidence="1">Cell inner membrane</location>
        <topology evidence="1">Multi-pass membrane protein</topology>
    </subcellularLocation>
</comment>
<dbReference type="InterPro" id="IPR036095">
    <property type="entry name" value="PTS_EIIB-like_sf"/>
</dbReference>
<dbReference type="NCBIfam" id="TIGR00829">
    <property type="entry name" value="FRU"/>
    <property type="match status" value="1"/>
</dbReference>
<feature type="transmembrane region" description="Helical" evidence="11">
    <location>
        <begin position="583"/>
        <end position="602"/>
    </location>
</feature>
<evidence type="ECO:0000313" key="15">
    <source>
        <dbReference type="EMBL" id="MBO0476602.1"/>
    </source>
</evidence>
<feature type="transmembrane region" description="Helical" evidence="11">
    <location>
        <begin position="556"/>
        <end position="576"/>
    </location>
</feature>
<dbReference type="InterPro" id="IPR006327">
    <property type="entry name" value="PTS_IIC_fruc"/>
</dbReference>
<feature type="transmembrane region" description="Helical" evidence="11">
    <location>
        <begin position="511"/>
        <end position="544"/>
    </location>
</feature>
<evidence type="ECO:0000256" key="4">
    <source>
        <dbReference type="ARBA" id="ARBA00022553"/>
    </source>
</evidence>
<keyword evidence="3" id="KW-1003">Cell membrane</keyword>
<evidence type="ECO:0000256" key="10">
    <source>
        <dbReference type="ARBA" id="ARBA00023136"/>
    </source>
</evidence>
<feature type="transmembrane region" description="Helical" evidence="11">
    <location>
        <begin position="403"/>
        <end position="426"/>
    </location>
</feature>
<dbReference type="EMBL" id="JAFLVX010000015">
    <property type="protein sequence ID" value="MBO0476602.1"/>
    <property type="molecule type" value="Genomic_DNA"/>
</dbReference>
<evidence type="ECO:0000259" key="12">
    <source>
        <dbReference type="PROSITE" id="PS51094"/>
    </source>
</evidence>
<evidence type="ECO:0000256" key="6">
    <source>
        <dbReference type="ARBA" id="ARBA00022679"/>
    </source>
</evidence>
<dbReference type="InterPro" id="IPR050864">
    <property type="entry name" value="Bacterial_PTS_Sugar_Transport"/>
</dbReference>
<sequence length="650" mass="67765">MKISELLSVDAMILSLKETEKKAVIHEMVDKLHASGRISDKEVFEAGILAREAQTTTGLGDGLAMPHAKNEAVLQPTVLFARSKQGVDYEALDGQPTYLFFMIAAPAGANDTHLQALASLSRLLLNPSLIESLKQAASPEEVITLFDQAQKEYDENEAKEQAASEEIVAEQPFVVAVTACPTGIAHTYMAEDALKAKAKEMNVAIKVETNGSEGVKHQLTAEDIERASGVIVAADKNVEMARFEGKPLVNRPVSDGIKKSAELIDLAASGKASIYHHSASETDTDNETSTGSVGSQIYKHLMNGVSHMLPFVIGGGIAIALAFLIDQMLGVPQDSLGDLGSYNQIAAYFKTIGGTAFSFMLPVLSGFIASSIADRPGLVVGFAAGAMASSGVAFGQLEAPMPSGFLGALVGGFLAGYVIVLLKKVFANLPKSLDGIKVILFYPVFGLLITGGLMLFVNIPMSAINTGLNDFLNNLSGGNAALLGALLGGMMAVDLGGPINKAAYVFGTGTLAASVATGGSVVMAAVMAGGMVPPLAIAIATLLFKDQFSKKDQEAGITNLIMGFSFITEGAIPFAAADPIRMIPSFIVGSAVTGGLVGALGIKLMAPHGGIFVIMLVSQPVLYLLFILIGSLVSALVLGMLLKTKNKNKA</sequence>
<protein>
    <submittedName>
        <fullName evidence="15">PTS sugar transporter subunit IIA</fullName>
    </submittedName>
</protein>
<keyword evidence="5 15" id="KW-0762">Sugar transport</keyword>
<gene>
    <name evidence="15" type="ORF">DOK76_05935</name>
</gene>
<keyword evidence="7" id="KW-0598">Phosphotransferase system</keyword>
<feature type="transmembrane region" description="Helical" evidence="11">
    <location>
        <begin position="308"/>
        <end position="325"/>
    </location>
</feature>
<dbReference type="SUPFAM" id="SSF52794">
    <property type="entry name" value="PTS system IIB component-like"/>
    <property type="match status" value="1"/>
</dbReference>
<dbReference type="InterPro" id="IPR013014">
    <property type="entry name" value="PTS_EIIC_2"/>
</dbReference>
<dbReference type="PROSITE" id="PS51094">
    <property type="entry name" value="PTS_EIIA_TYPE_2"/>
    <property type="match status" value="1"/>
</dbReference>
<dbReference type="InterPro" id="IPR003353">
    <property type="entry name" value="PTS_IIB_fruc"/>
</dbReference>
<feature type="domain" description="PTS EIIC type-2" evidence="14">
    <location>
        <begin position="297"/>
        <end position="650"/>
    </location>
</feature>
<dbReference type="Pfam" id="PF02302">
    <property type="entry name" value="PTS_IIB"/>
    <property type="match status" value="1"/>
</dbReference>
<dbReference type="PROSITE" id="PS51099">
    <property type="entry name" value="PTS_EIIB_TYPE_2"/>
    <property type="match status" value="1"/>
</dbReference>
<dbReference type="InterPro" id="IPR003501">
    <property type="entry name" value="PTS_EIIB_2/3"/>
</dbReference>
<dbReference type="Pfam" id="PF00359">
    <property type="entry name" value="PTS_EIIA_2"/>
    <property type="match status" value="1"/>
</dbReference>
<evidence type="ECO:0000313" key="16">
    <source>
        <dbReference type="Proteomes" id="UP000664857"/>
    </source>
</evidence>
<reference evidence="15 16" key="1">
    <citation type="submission" date="2021-03" db="EMBL/GenBank/DDBJ databases">
        <title>Enterococcal diversity collection.</title>
        <authorList>
            <person name="Gilmore M.S."/>
            <person name="Schwartzman J."/>
            <person name="Van Tyne D."/>
            <person name="Martin M."/>
            <person name="Earl A.M."/>
            <person name="Manson A.L."/>
            <person name="Straub T."/>
            <person name="Salamzade R."/>
            <person name="Saavedra J."/>
            <person name="Lebreton F."/>
            <person name="Prichula J."/>
            <person name="Schaufler K."/>
            <person name="Gaca A."/>
            <person name="Sgardioli B."/>
            <person name="Wagenaar J."/>
            <person name="Strong T."/>
        </authorList>
    </citation>
    <scope>NUCLEOTIDE SEQUENCE [LARGE SCALE GENOMIC DNA]</scope>
    <source>
        <strain evidence="15 16">DIV0080</strain>
    </source>
</reference>